<evidence type="ECO:0000313" key="4">
    <source>
        <dbReference type="Proteomes" id="UP000034680"/>
    </source>
</evidence>
<evidence type="ECO:0000256" key="2">
    <source>
        <dbReference type="SAM" id="SignalP"/>
    </source>
</evidence>
<name>A0A0G2HII0_9PEZI</name>
<dbReference type="Proteomes" id="UP000034680">
    <property type="component" value="Unassembled WGS sequence"/>
</dbReference>
<proteinExistence type="predicted"/>
<keyword evidence="4" id="KW-1185">Reference proteome</keyword>
<feature type="compositionally biased region" description="Low complexity" evidence="1">
    <location>
        <begin position="116"/>
        <end position="138"/>
    </location>
</feature>
<reference evidence="3 4" key="2">
    <citation type="submission" date="2015-05" db="EMBL/GenBank/DDBJ databases">
        <authorList>
            <person name="Morales-Cruz A."/>
            <person name="Amrine K.C."/>
            <person name="Cantu D."/>
        </authorList>
    </citation>
    <scope>NUCLEOTIDE SEQUENCE [LARGE SCALE GENOMIC DNA]</scope>
    <source>
        <strain evidence="3">DA912</strain>
    </source>
</reference>
<protein>
    <submittedName>
        <fullName evidence="3">Uncharacterized protein</fullName>
    </submittedName>
</protein>
<feature type="region of interest" description="Disordered" evidence="1">
    <location>
        <begin position="116"/>
        <end position="174"/>
    </location>
</feature>
<evidence type="ECO:0000256" key="1">
    <source>
        <dbReference type="SAM" id="MobiDB-lite"/>
    </source>
</evidence>
<dbReference type="OrthoDB" id="5597238at2759"/>
<reference evidence="3 4" key="1">
    <citation type="submission" date="2015-05" db="EMBL/GenBank/DDBJ databases">
        <title>Distinctive expansion of gene families associated with plant cell wall degradation and secondary metabolism in the genomes of grapevine trunk pathogens.</title>
        <authorList>
            <person name="Lawrence D.P."/>
            <person name="Travadon R."/>
            <person name="Rolshausen P.E."/>
            <person name="Baumgartner K."/>
        </authorList>
    </citation>
    <scope>NUCLEOTIDE SEQUENCE [LARGE SCALE GENOMIC DNA]</scope>
    <source>
        <strain evidence="3">DA912</strain>
    </source>
</reference>
<dbReference type="AlphaFoldDB" id="A0A0G2HII0"/>
<gene>
    <name evidence="3" type="ORF">UCDDA912_g05190</name>
</gene>
<sequence>MRFTSIIVAGAVAIFASAQETTATSSVAPTAATTDAAQASTIACLDACEAGDVTCEAKCISVPNPDASQVNATTECAANCDQGDGSQSDTDAYAACVQGCINDNYFTSGGTPAATAGSGSSGSTASGASASATATGSDSSDDSSESGSATSGSSDSTSTSSSSSESASASGSAADSVKVGMTGLGLLGFVAAAIAL</sequence>
<comment type="caution">
    <text evidence="3">The sequence shown here is derived from an EMBL/GenBank/DDBJ whole genome shotgun (WGS) entry which is preliminary data.</text>
</comment>
<organism evidence="3 4">
    <name type="scientific">Diaporthe ampelina</name>
    <dbReference type="NCBI Taxonomy" id="1214573"/>
    <lineage>
        <taxon>Eukaryota</taxon>
        <taxon>Fungi</taxon>
        <taxon>Dikarya</taxon>
        <taxon>Ascomycota</taxon>
        <taxon>Pezizomycotina</taxon>
        <taxon>Sordariomycetes</taxon>
        <taxon>Sordariomycetidae</taxon>
        <taxon>Diaporthales</taxon>
        <taxon>Diaporthaceae</taxon>
        <taxon>Diaporthe</taxon>
    </lineage>
</organism>
<feature type="compositionally biased region" description="Low complexity" evidence="1">
    <location>
        <begin position="145"/>
        <end position="174"/>
    </location>
</feature>
<dbReference type="EMBL" id="LCUC01000183">
    <property type="protein sequence ID" value="KKY34828.1"/>
    <property type="molecule type" value="Genomic_DNA"/>
</dbReference>
<evidence type="ECO:0000313" key="3">
    <source>
        <dbReference type="EMBL" id="KKY34828.1"/>
    </source>
</evidence>
<feature type="signal peptide" evidence="2">
    <location>
        <begin position="1"/>
        <end position="18"/>
    </location>
</feature>
<dbReference type="STRING" id="1214573.A0A0G2HII0"/>
<keyword evidence="2" id="KW-0732">Signal</keyword>
<feature type="chain" id="PRO_5002545101" evidence="2">
    <location>
        <begin position="19"/>
        <end position="196"/>
    </location>
</feature>
<accession>A0A0G2HII0</accession>